<dbReference type="InterPro" id="IPR015943">
    <property type="entry name" value="WD40/YVTN_repeat-like_dom_sf"/>
</dbReference>
<keyword evidence="2" id="KW-0812">Transmembrane</keyword>
<evidence type="ECO:0000256" key="1">
    <source>
        <dbReference type="SAM" id="MobiDB-lite"/>
    </source>
</evidence>
<comment type="caution">
    <text evidence="3">The sequence shown here is derived from an EMBL/GenBank/DDBJ whole genome shotgun (WGS) entry which is preliminary data.</text>
</comment>
<dbReference type="InterPro" id="IPR036278">
    <property type="entry name" value="Sialidase_sf"/>
</dbReference>
<dbReference type="SUPFAM" id="SSF50939">
    <property type="entry name" value="Sialidases"/>
    <property type="match status" value="1"/>
</dbReference>
<name>A0ABQ3HI92_9ACTN</name>
<sequence length="397" mass="41246">MSLSTDVPGEIAERAPQPGFEAVLDRARAGRRRRRTTIAGAITTAVVVTVAGFALGERPAGDAGPPPADGTRTDDVASRIDPDLPEGVRHLLGREDVTAWHVSAVDGATVAFWRACGRPADPCQLAWTLRNGDDVTGDLLDAERPTVTTVPDGWLVDGHLDQLLLLTPDGDLESVASAEPGGAPLQAGDTAVLTSEGSRLLRDGALVAMPEPPGRPAVGNSYVTPSGRLVATTADPVAWGVQATDDGRTWQDPRPTPPESYGTPLVAGARDHVAVVTSTASDDYSLAVQEVLVSSDAGRTWTTVRGLETMGADRIGDPYSLAVGPGGTTYLTTGTDGLVRIDPDGDARPMRLSSADTSVFVADDEVCVAVEAGAVDELRCSSDDGATWSPRPLPGFS</sequence>
<evidence type="ECO:0000313" key="4">
    <source>
        <dbReference type="Proteomes" id="UP000597341"/>
    </source>
</evidence>
<feature type="transmembrane region" description="Helical" evidence="2">
    <location>
        <begin position="36"/>
        <end position="56"/>
    </location>
</feature>
<dbReference type="RefSeq" id="WP_191278887.1">
    <property type="nucleotide sequence ID" value="NZ_BNAD01000003.1"/>
</dbReference>
<keyword evidence="2" id="KW-0472">Membrane</keyword>
<accession>A0ABQ3HI92</accession>
<gene>
    <name evidence="3" type="ORF">GCM10011376_16260</name>
</gene>
<protein>
    <recommendedName>
        <fullName evidence="5">Exo-alpha-sialidase</fullName>
    </recommendedName>
</protein>
<keyword evidence="4" id="KW-1185">Reference proteome</keyword>
<dbReference type="Gene3D" id="2.130.10.10">
    <property type="entry name" value="YVTN repeat-like/Quinoprotein amine dehydrogenase"/>
    <property type="match status" value="1"/>
</dbReference>
<reference evidence="4" key="1">
    <citation type="journal article" date="2019" name="Int. J. Syst. Evol. Microbiol.">
        <title>The Global Catalogue of Microorganisms (GCM) 10K type strain sequencing project: providing services to taxonomists for standard genome sequencing and annotation.</title>
        <authorList>
            <consortium name="The Broad Institute Genomics Platform"/>
            <consortium name="The Broad Institute Genome Sequencing Center for Infectious Disease"/>
            <person name="Wu L."/>
            <person name="Ma J."/>
        </authorList>
    </citation>
    <scope>NUCLEOTIDE SEQUENCE [LARGE SCALE GENOMIC DNA]</scope>
    <source>
        <strain evidence="4">CGMCC 1.12791</strain>
    </source>
</reference>
<dbReference type="Proteomes" id="UP000597341">
    <property type="component" value="Unassembled WGS sequence"/>
</dbReference>
<evidence type="ECO:0000256" key="2">
    <source>
        <dbReference type="SAM" id="Phobius"/>
    </source>
</evidence>
<feature type="region of interest" description="Disordered" evidence="1">
    <location>
        <begin position="245"/>
        <end position="264"/>
    </location>
</feature>
<dbReference type="EMBL" id="BNAD01000003">
    <property type="protein sequence ID" value="GHE17016.1"/>
    <property type="molecule type" value="Genomic_DNA"/>
</dbReference>
<proteinExistence type="predicted"/>
<organism evidence="3 4">
    <name type="scientific">Nocardioides flavus</name>
    <name type="common">ex Wang et al. 2016</name>
    <dbReference type="NCBI Taxonomy" id="2058780"/>
    <lineage>
        <taxon>Bacteria</taxon>
        <taxon>Bacillati</taxon>
        <taxon>Actinomycetota</taxon>
        <taxon>Actinomycetes</taxon>
        <taxon>Propionibacteriales</taxon>
        <taxon>Nocardioidaceae</taxon>
        <taxon>Nocardioides</taxon>
    </lineage>
</organism>
<evidence type="ECO:0000313" key="3">
    <source>
        <dbReference type="EMBL" id="GHE17016.1"/>
    </source>
</evidence>
<keyword evidence="2" id="KW-1133">Transmembrane helix</keyword>
<evidence type="ECO:0008006" key="5">
    <source>
        <dbReference type="Google" id="ProtNLM"/>
    </source>
</evidence>